<proteinExistence type="predicted"/>
<dbReference type="Proteomes" id="UP000499080">
    <property type="component" value="Unassembled WGS sequence"/>
</dbReference>
<comment type="caution">
    <text evidence="2">The sequence shown here is derived from an EMBL/GenBank/DDBJ whole genome shotgun (WGS) entry which is preliminary data.</text>
</comment>
<dbReference type="AlphaFoldDB" id="A0A4Y2W2K2"/>
<protein>
    <submittedName>
        <fullName evidence="2">Uncharacterized protein</fullName>
    </submittedName>
</protein>
<feature type="region of interest" description="Disordered" evidence="1">
    <location>
        <begin position="49"/>
        <end position="69"/>
    </location>
</feature>
<sequence>MFGLDSDTDIIGVMVEVGKLMSCYQQLCFVHCLPLAVVDMLYKNNIEREEEHQEITSNESDTDDEETNNTYEEQGVTVTTTTDPRHLHLSRAEVIPRYNDRLQKVRKVVKFFKRSPTKYDMYLEKCVKEDTGEELSLILDRSIRWNSLLATIERFHKLKVCIDKALIDIGSDTKLSDLE</sequence>
<evidence type="ECO:0000313" key="2">
    <source>
        <dbReference type="EMBL" id="GBO30778.1"/>
    </source>
</evidence>
<name>A0A4Y2W2K2_ARAVE</name>
<organism evidence="2 3">
    <name type="scientific">Araneus ventricosus</name>
    <name type="common">Orbweaver spider</name>
    <name type="synonym">Epeira ventricosa</name>
    <dbReference type="NCBI Taxonomy" id="182803"/>
    <lineage>
        <taxon>Eukaryota</taxon>
        <taxon>Metazoa</taxon>
        <taxon>Ecdysozoa</taxon>
        <taxon>Arthropoda</taxon>
        <taxon>Chelicerata</taxon>
        <taxon>Arachnida</taxon>
        <taxon>Araneae</taxon>
        <taxon>Araneomorphae</taxon>
        <taxon>Entelegynae</taxon>
        <taxon>Araneoidea</taxon>
        <taxon>Araneidae</taxon>
        <taxon>Araneus</taxon>
    </lineage>
</organism>
<evidence type="ECO:0000256" key="1">
    <source>
        <dbReference type="SAM" id="MobiDB-lite"/>
    </source>
</evidence>
<keyword evidence="3" id="KW-1185">Reference proteome</keyword>
<reference evidence="2 3" key="1">
    <citation type="journal article" date="2019" name="Sci. Rep.">
        <title>Orb-weaving spider Araneus ventricosus genome elucidates the spidroin gene catalogue.</title>
        <authorList>
            <person name="Kono N."/>
            <person name="Nakamura H."/>
            <person name="Ohtoshi R."/>
            <person name="Moran D.A.P."/>
            <person name="Shinohara A."/>
            <person name="Yoshida Y."/>
            <person name="Fujiwara M."/>
            <person name="Mori M."/>
            <person name="Tomita M."/>
            <person name="Arakawa K."/>
        </authorList>
    </citation>
    <scope>NUCLEOTIDE SEQUENCE [LARGE SCALE GENOMIC DNA]</scope>
</reference>
<gene>
    <name evidence="2" type="ORF">AVEN_108733_1</name>
</gene>
<evidence type="ECO:0000313" key="3">
    <source>
        <dbReference type="Proteomes" id="UP000499080"/>
    </source>
</evidence>
<dbReference type="EMBL" id="BGPR01053993">
    <property type="protein sequence ID" value="GBO30778.1"/>
    <property type="molecule type" value="Genomic_DNA"/>
</dbReference>
<dbReference type="OrthoDB" id="8124016at2759"/>
<dbReference type="InterPro" id="IPR012337">
    <property type="entry name" value="RNaseH-like_sf"/>
</dbReference>
<dbReference type="SUPFAM" id="SSF53098">
    <property type="entry name" value="Ribonuclease H-like"/>
    <property type="match status" value="1"/>
</dbReference>
<accession>A0A4Y2W2K2</accession>